<reference evidence="7 8" key="1">
    <citation type="journal article" date="2019" name="Sci. Rep.">
        <title>A high-quality genome of Eragrostis curvula grass provides insights into Poaceae evolution and supports new strategies to enhance forage quality.</title>
        <authorList>
            <person name="Carballo J."/>
            <person name="Santos B.A.C.M."/>
            <person name="Zappacosta D."/>
            <person name="Garbus I."/>
            <person name="Selva J.P."/>
            <person name="Gallo C.A."/>
            <person name="Diaz A."/>
            <person name="Albertini E."/>
            <person name="Caccamo M."/>
            <person name="Echenique V."/>
        </authorList>
    </citation>
    <scope>NUCLEOTIDE SEQUENCE [LARGE SCALE GENOMIC DNA]</scope>
    <source>
        <strain evidence="8">cv. Victoria</strain>
        <tissue evidence="7">Leaf</tissue>
    </source>
</reference>
<keyword evidence="5 6" id="KW-0472">Membrane</keyword>
<evidence type="ECO:0000313" key="7">
    <source>
        <dbReference type="EMBL" id="TVT99745.1"/>
    </source>
</evidence>
<dbReference type="EMBL" id="RWGY01000683">
    <property type="protein sequence ID" value="TVT99745.1"/>
    <property type="molecule type" value="Genomic_DNA"/>
</dbReference>
<feature type="transmembrane region" description="Helical" evidence="6">
    <location>
        <begin position="168"/>
        <end position="190"/>
    </location>
</feature>
<accession>A0A5J9SLA2</accession>
<dbReference type="Pfam" id="PF07690">
    <property type="entry name" value="MFS_1"/>
    <property type="match status" value="1"/>
</dbReference>
<keyword evidence="4 6" id="KW-1133">Transmembrane helix</keyword>
<dbReference type="InterPro" id="IPR011701">
    <property type="entry name" value="MFS"/>
</dbReference>
<gene>
    <name evidence="7" type="ORF">EJB05_54870</name>
</gene>
<dbReference type="SUPFAM" id="SSF103473">
    <property type="entry name" value="MFS general substrate transporter"/>
    <property type="match status" value="1"/>
</dbReference>
<name>A0A5J9SLA2_9POAL</name>
<evidence type="ECO:0008006" key="9">
    <source>
        <dbReference type="Google" id="ProtNLM"/>
    </source>
</evidence>
<dbReference type="PANTHER" id="PTHR23511:SF43">
    <property type="entry name" value="MAJOR FACILITATOR SUPERFAMILY (MFS) PROFILE DOMAIN-CONTAINING PROTEIN"/>
    <property type="match status" value="1"/>
</dbReference>
<dbReference type="GO" id="GO:0016020">
    <property type="term" value="C:membrane"/>
    <property type="evidence" value="ECO:0007669"/>
    <property type="project" value="UniProtKB-SubCell"/>
</dbReference>
<evidence type="ECO:0000256" key="1">
    <source>
        <dbReference type="ARBA" id="ARBA00004141"/>
    </source>
</evidence>
<evidence type="ECO:0000256" key="4">
    <source>
        <dbReference type="ARBA" id="ARBA00022989"/>
    </source>
</evidence>
<feature type="non-terminal residue" evidence="7">
    <location>
        <position position="1"/>
    </location>
</feature>
<organism evidence="7 8">
    <name type="scientific">Eragrostis curvula</name>
    <name type="common">weeping love grass</name>
    <dbReference type="NCBI Taxonomy" id="38414"/>
    <lineage>
        <taxon>Eukaryota</taxon>
        <taxon>Viridiplantae</taxon>
        <taxon>Streptophyta</taxon>
        <taxon>Embryophyta</taxon>
        <taxon>Tracheophyta</taxon>
        <taxon>Spermatophyta</taxon>
        <taxon>Magnoliopsida</taxon>
        <taxon>Liliopsida</taxon>
        <taxon>Poales</taxon>
        <taxon>Poaceae</taxon>
        <taxon>PACMAD clade</taxon>
        <taxon>Chloridoideae</taxon>
        <taxon>Eragrostideae</taxon>
        <taxon>Eragrostidinae</taxon>
        <taxon>Eragrostis</taxon>
    </lineage>
</organism>
<protein>
    <recommendedName>
        <fullName evidence="9">Major facilitator superfamily (MFS) profile domain-containing protein</fullName>
    </recommendedName>
</protein>
<proteinExistence type="predicted"/>
<evidence type="ECO:0000256" key="3">
    <source>
        <dbReference type="ARBA" id="ARBA00022692"/>
    </source>
</evidence>
<dbReference type="Gene3D" id="1.20.1250.20">
    <property type="entry name" value="MFS general substrate transporter like domains"/>
    <property type="match status" value="1"/>
</dbReference>
<feature type="transmembrane region" description="Helical" evidence="6">
    <location>
        <begin position="202"/>
        <end position="227"/>
    </location>
</feature>
<comment type="subcellular location">
    <subcellularLocation>
        <location evidence="1">Membrane</location>
        <topology evidence="1">Multi-pass membrane protein</topology>
    </subcellularLocation>
</comment>
<evidence type="ECO:0000256" key="2">
    <source>
        <dbReference type="ARBA" id="ARBA00022448"/>
    </source>
</evidence>
<feature type="transmembrane region" description="Helical" evidence="6">
    <location>
        <begin position="12"/>
        <end position="31"/>
    </location>
</feature>
<dbReference type="AlphaFoldDB" id="A0A5J9SLA2"/>
<dbReference type="OrthoDB" id="4139357at2759"/>
<dbReference type="Gramene" id="TVT99745">
    <property type="protein sequence ID" value="TVT99745"/>
    <property type="gene ID" value="EJB05_54870"/>
</dbReference>
<dbReference type="PANTHER" id="PTHR23511">
    <property type="entry name" value="SYNAPTIC VESICLE GLYCOPROTEIN 2"/>
    <property type="match status" value="1"/>
</dbReference>
<evidence type="ECO:0000313" key="8">
    <source>
        <dbReference type="Proteomes" id="UP000324897"/>
    </source>
</evidence>
<keyword evidence="8" id="KW-1185">Reference proteome</keyword>
<feature type="transmembrane region" description="Helical" evidence="6">
    <location>
        <begin position="274"/>
        <end position="294"/>
    </location>
</feature>
<evidence type="ECO:0000256" key="6">
    <source>
        <dbReference type="SAM" id="Phobius"/>
    </source>
</evidence>
<dbReference type="Proteomes" id="UP000324897">
    <property type="component" value="Unassembled WGS sequence"/>
</dbReference>
<comment type="caution">
    <text evidence="7">The sequence shown here is derived from an EMBL/GenBank/DDBJ whole genome shotgun (WGS) entry which is preliminary data.</text>
</comment>
<keyword evidence="3 6" id="KW-0812">Transmembrane</keyword>
<feature type="transmembrane region" description="Helical" evidence="6">
    <location>
        <begin position="123"/>
        <end position="143"/>
    </location>
</feature>
<dbReference type="GO" id="GO:0022857">
    <property type="term" value="F:transmembrane transporter activity"/>
    <property type="evidence" value="ECO:0007669"/>
    <property type="project" value="InterPro"/>
</dbReference>
<dbReference type="InterPro" id="IPR036259">
    <property type="entry name" value="MFS_trans_sf"/>
</dbReference>
<keyword evidence="2" id="KW-0813">Transport</keyword>
<sequence>MQAVMPILGWRWLLGLSSLPCFILLIFFGLIPESPRYLCSRGRASDAMLVLERIARMNNGSLPPGILTSDPKRRVDYALGDSVTTHLLMPEDSLKIDGNTSSKSDGINEFRALWSHELIRSTLLLWLVNFACYFSYYGIVQLISEVSNGKRSCASVEPHLMQPKDSSLYINVLVTSFAEFPGLLVAALLIDRVGRRVSMGGLILFCCASVSLFYSVPELVLGSFAVLHAYSPEIYPTSCRNTGVGVANSIGRIGSAIATLMIVTLPENCLEKEAVFVIVLPLFLAGVGCAFFPLETKGRDMY</sequence>
<evidence type="ECO:0000256" key="5">
    <source>
        <dbReference type="ARBA" id="ARBA00023136"/>
    </source>
</evidence>